<accession>A0A8T0EDT6</accession>
<dbReference type="Pfam" id="PF00651">
    <property type="entry name" value="BTB"/>
    <property type="match status" value="1"/>
</dbReference>
<evidence type="ECO:0000259" key="1">
    <source>
        <dbReference type="PROSITE" id="PS50097"/>
    </source>
</evidence>
<dbReference type="OrthoDB" id="6431021at2759"/>
<reference evidence="2" key="1">
    <citation type="journal article" date="2020" name="bioRxiv">
        <title>Chromosome-level reference genome of the European wasp spider Argiope bruennichi: a resource for studies on range expansion and evolutionary adaptation.</title>
        <authorList>
            <person name="Sheffer M.M."/>
            <person name="Hoppe A."/>
            <person name="Krehenwinkel H."/>
            <person name="Uhl G."/>
            <person name="Kuss A.W."/>
            <person name="Jensen L."/>
            <person name="Jensen C."/>
            <person name="Gillespie R.G."/>
            <person name="Hoff K.J."/>
            <person name="Prost S."/>
        </authorList>
    </citation>
    <scope>NUCLEOTIDE SEQUENCE</scope>
</reference>
<dbReference type="Gene3D" id="3.30.710.10">
    <property type="entry name" value="Potassium Channel Kv1.1, Chain A"/>
    <property type="match status" value="1"/>
</dbReference>
<protein>
    <submittedName>
        <fullName evidence="2">Speckle-type POZ protein like</fullName>
    </submittedName>
</protein>
<dbReference type="SUPFAM" id="SSF54695">
    <property type="entry name" value="POZ domain"/>
    <property type="match status" value="1"/>
</dbReference>
<feature type="domain" description="BTB" evidence="1">
    <location>
        <begin position="192"/>
        <end position="259"/>
    </location>
</feature>
<dbReference type="EMBL" id="JABXBU010002228">
    <property type="protein sequence ID" value="KAF8770887.1"/>
    <property type="molecule type" value="Genomic_DNA"/>
</dbReference>
<gene>
    <name evidence="2" type="ORF">HNY73_018364</name>
</gene>
<keyword evidence="3" id="KW-1185">Reference proteome</keyword>
<dbReference type="InterPro" id="IPR000210">
    <property type="entry name" value="BTB/POZ_dom"/>
</dbReference>
<dbReference type="Gene3D" id="1.25.40.420">
    <property type="match status" value="1"/>
</dbReference>
<dbReference type="CDD" id="cd18186">
    <property type="entry name" value="BTB_POZ_ZBTB_KLHL-like"/>
    <property type="match status" value="1"/>
</dbReference>
<evidence type="ECO:0000313" key="3">
    <source>
        <dbReference type="Proteomes" id="UP000807504"/>
    </source>
</evidence>
<dbReference type="AlphaFoldDB" id="A0A8T0EDT6"/>
<name>A0A8T0EDT6_ARGBR</name>
<sequence>MQFQRRRKLLLAVSKPIESISFIAVVKRFNTLATEYVIEAYFSELPENQPSGFIHRLNGSEITFHINLSKDIHLYSYKVSILDNLGIWQDCGQGGEQQGYGMRFEFPLTKNFTTLMENKQLFLRNDMIDLRFEMNCFTRLNTMAQKIPSSEKEKTSDYVANLRVPVNEKKRKNPPSTLADDLTSLYKEGTLCDTKLRTDSETFPVHKNVLSARSPVFKNMFTSGMIETTGDCVDIPDISADTVRRLLMFIYTDTVKDMTWQNAMELYAAADKYQIDSLKLKCSTFFRLNVQPTNCCDLLWLSDLHQDADLKQFVQRYIVTRDKDVFGSEEWRAFMSNNVQLAADTMYLKYASK</sequence>
<dbReference type="CDD" id="cd14733">
    <property type="entry name" value="BACK"/>
    <property type="match status" value="1"/>
</dbReference>
<organism evidence="2 3">
    <name type="scientific">Argiope bruennichi</name>
    <name type="common">Wasp spider</name>
    <name type="synonym">Aranea bruennichi</name>
    <dbReference type="NCBI Taxonomy" id="94029"/>
    <lineage>
        <taxon>Eukaryota</taxon>
        <taxon>Metazoa</taxon>
        <taxon>Ecdysozoa</taxon>
        <taxon>Arthropoda</taxon>
        <taxon>Chelicerata</taxon>
        <taxon>Arachnida</taxon>
        <taxon>Araneae</taxon>
        <taxon>Araneomorphae</taxon>
        <taxon>Entelegynae</taxon>
        <taxon>Araneoidea</taxon>
        <taxon>Araneidae</taxon>
        <taxon>Argiope</taxon>
    </lineage>
</organism>
<dbReference type="FunFam" id="3.30.710.10:FF:000159">
    <property type="entry name" value="Speckle-type POZ protein B"/>
    <property type="match status" value="1"/>
</dbReference>
<dbReference type="Proteomes" id="UP000807504">
    <property type="component" value="Unassembled WGS sequence"/>
</dbReference>
<comment type="caution">
    <text evidence="2">The sequence shown here is derived from an EMBL/GenBank/DDBJ whole genome shotgun (WGS) entry which is preliminary data.</text>
</comment>
<dbReference type="PANTHER" id="PTHR24413">
    <property type="entry name" value="SPECKLE-TYPE POZ PROTEIN"/>
    <property type="match status" value="1"/>
</dbReference>
<dbReference type="InterPro" id="IPR011333">
    <property type="entry name" value="SKP1/BTB/POZ_sf"/>
</dbReference>
<dbReference type="SMART" id="SM00225">
    <property type="entry name" value="BTB"/>
    <property type="match status" value="1"/>
</dbReference>
<proteinExistence type="predicted"/>
<evidence type="ECO:0000313" key="2">
    <source>
        <dbReference type="EMBL" id="KAF8770887.1"/>
    </source>
</evidence>
<dbReference type="PROSITE" id="PS50097">
    <property type="entry name" value="BTB"/>
    <property type="match status" value="1"/>
</dbReference>
<reference evidence="2" key="2">
    <citation type="submission" date="2020-06" db="EMBL/GenBank/DDBJ databases">
        <authorList>
            <person name="Sheffer M."/>
        </authorList>
    </citation>
    <scope>NUCLEOTIDE SEQUENCE</scope>
</reference>